<name>A0A0G1FCK4_9BACT</name>
<gene>
    <name evidence="1" type="ORF">UW02_C0002G0007</name>
</gene>
<evidence type="ECO:0000313" key="1">
    <source>
        <dbReference type="EMBL" id="KKT20015.1"/>
    </source>
</evidence>
<reference evidence="1 2" key="1">
    <citation type="journal article" date="2015" name="Nature">
        <title>rRNA introns, odd ribosomes, and small enigmatic genomes across a large radiation of phyla.</title>
        <authorList>
            <person name="Brown C.T."/>
            <person name="Hug L.A."/>
            <person name="Thomas B.C."/>
            <person name="Sharon I."/>
            <person name="Castelle C.J."/>
            <person name="Singh A."/>
            <person name="Wilkins M.J."/>
            <person name="Williams K.H."/>
            <person name="Banfield J.F."/>
        </authorList>
    </citation>
    <scope>NUCLEOTIDE SEQUENCE [LARGE SCALE GENOMIC DNA]</scope>
</reference>
<evidence type="ECO:0000313" key="2">
    <source>
        <dbReference type="Proteomes" id="UP000034751"/>
    </source>
</evidence>
<sequence length="702" mass="76500">MSYVSGGIKGKYHIGLNGQGLILQGAPERLAYEMKQAPIYGNRFAQGDRDYGDFSFWWFWTQTDWSGGLKENPNWEDDAKYKSSKNIDAFSVGGQLKLLPKPVVQTTDLSVNCDALTRCIHGIVDDGVNDITRFFLGTRATTVDGSNGCKLWQSVSSGSGAGDVWTLINEFVNVTAINDLFISLQTLFIILTNQLYVFNDATTPFTTVTERTTEFNVSGLSCSLFHSGADILGVAHVIGANLTQSALKTSNDDGATFTQRILFPVGVSIYNCISFNGKFYYLAESGGSTGLYYHNAITDAAGTLVYEFKGRIPIRSGSGFGTNVSMVIVGNQLFIQFSDGSIWSCTTAHVITQEFENRNSILSAPGGLVNHKGLGYGRDVVIKSIGGITNVYQNRYNADDSEIFIPAVSNGTLLLHLNIYNHADDAKIYGASTTFYTSGNFVTSEYAEIPSVDKLWYDVTLNCDALASGQSIQVEYSADGAAYVSLGTISFSVEGASKNKSFLFGDAIVAKNINFRFTLAGDGSNTPTLKDFSARFVPVTIAKKLWNFNANCGDEVKRLDGGLVETVGRELRGILERAWWTKSILDFQDLDYATTLLDGALSAIADNGTLTGLTITVDNTHDFPEQGRLRVDNEEIVYTGKTPTTFTGCTRASRETKAAAHSNNAVINNAYKVILTDLQYRVPISLKDKALEYIVGISLREV</sequence>
<accession>A0A0G1FCK4</accession>
<protein>
    <submittedName>
        <fullName evidence="1">Uncharacterized protein</fullName>
    </submittedName>
</protein>
<organism evidence="1 2">
    <name type="scientific">Candidatus Nomurabacteria bacterium GW2011_GWB1_43_7</name>
    <dbReference type="NCBI Taxonomy" id="1618747"/>
    <lineage>
        <taxon>Bacteria</taxon>
        <taxon>Candidatus Nomuraibacteriota</taxon>
    </lineage>
</organism>
<dbReference type="STRING" id="1618747.UW02_C0002G0007"/>
<dbReference type="Proteomes" id="UP000034751">
    <property type="component" value="Unassembled WGS sequence"/>
</dbReference>
<dbReference type="AlphaFoldDB" id="A0A0G1FCK4"/>
<proteinExistence type="predicted"/>
<comment type="caution">
    <text evidence="1">The sequence shown here is derived from an EMBL/GenBank/DDBJ whole genome shotgun (WGS) entry which is preliminary data.</text>
</comment>
<dbReference type="EMBL" id="LCGS01000002">
    <property type="protein sequence ID" value="KKT20015.1"/>
    <property type="molecule type" value="Genomic_DNA"/>
</dbReference>